<gene>
    <name evidence="5" type="ORF">ACFL27_17010</name>
</gene>
<feature type="repeat" description="TPR" evidence="3">
    <location>
        <begin position="127"/>
        <end position="160"/>
    </location>
</feature>
<dbReference type="PANTHER" id="PTHR12558:SF13">
    <property type="entry name" value="CELL DIVISION CYCLE PROTEIN 27 HOMOLOG"/>
    <property type="match status" value="1"/>
</dbReference>
<feature type="region of interest" description="Disordered" evidence="4">
    <location>
        <begin position="224"/>
        <end position="247"/>
    </location>
</feature>
<proteinExistence type="predicted"/>
<comment type="caution">
    <text evidence="5">The sequence shown here is derived from an EMBL/GenBank/DDBJ whole genome shotgun (WGS) entry which is preliminary data.</text>
</comment>
<keyword evidence="6" id="KW-1185">Reference proteome</keyword>
<dbReference type="Pfam" id="PF14559">
    <property type="entry name" value="TPR_19"/>
    <property type="match status" value="1"/>
</dbReference>
<protein>
    <submittedName>
        <fullName evidence="5">Tetratricopeptide repeat protein</fullName>
    </submittedName>
</protein>
<dbReference type="Gene3D" id="1.25.40.10">
    <property type="entry name" value="Tetratricopeptide repeat domain"/>
    <property type="match status" value="1"/>
</dbReference>
<keyword evidence="1" id="KW-0677">Repeat</keyword>
<feature type="repeat" description="TPR" evidence="3">
    <location>
        <begin position="93"/>
        <end position="126"/>
    </location>
</feature>
<accession>A0ABV6Z0D3</accession>
<dbReference type="SMART" id="SM00028">
    <property type="entry name" value="TPR"/>
    <property type="match status" value="4"/>
</dbReference>
<evidence type="ECO:0000256" key="2">
    <source>
        <dbReference type="ARBA" id="ARBA00022803"/>
    </source>
</evidence>
<evidence type="ECO:0000256" key="1">
    <source>
        <dbReference type="ARBA" id="ARBA00022737"/>
    </source>
</evidence>
<evidence type="ECO:0000313" key="5">
    <source>
        <dbReference type="EMBL" id="MFC1851894.1"/>
    </source>
</evidence>
<dbReference type="InterPro" id="IPR011990">
    <property type="entry name" value="TPR-like_helical_dom_sf"/>
</dbReference>
<evidence type="ECO:0000256" key="4">
    <source>
        <dbReference type="SAM" id="MobiDB-lite"/>
    </source>
</evidence>
<dbReference type="EMBL" id="JBHPBY010000239">
    <property type="protein sequence ID" value="MFC1851894.1"/>
    <property type="molecule type" value="Genomic_DNA"/>
</dbReference>
<evidence type="ECO:0000313" key="6">
    <source>
        <dbReference type="Proteomes" id="UP001594351"/>
    </source>
</evidence>
<keyword evidence="2 3" id="KW-0802">TPR repeat</keyword>
<name>A0ABV6Z0D3_UNCC1</name>
<reference evidence="5 6" key="1">
    <citation type="submission" date="2024-09" db="EMBL/GenBank/DDBJ databases">
        <title>Laminarin stimulates single cell rates of sulfate reduction while oxygen inhibits transcriptomic activity in coastal marine sediment.</title>
        <authorList>
            <person name="Lindsay M."/>
            <person name="Orcutt B."/>
            <person name="Emerson D."/>
            <person name="Stepanauskas R."/>
            <person name="D'Angelo T."/>
        </authorList>
    </citation>
    <scope>NUCLEOTIDE SEQUENCE [LARGE SCALE GENOMIC DNA]</scope>
    <source>
        <strain evidence="5">SAG AM-311-K15</strain>
    </source>
</reference>
<dbReference type="SUPFAM" id="SSF48452">
    <property type="entry name" value="TPR-like"/>
    <property type="match status" value="1"/>
</dbReference>
<dbReference type="Pfam" id="PF07719">
    <property type="entry name" value="TPR_2"/>
    <property type="match status" value="1"/>
</dbReference>
<sequence>MKSRLRVGSLILCFLLCCQGCVHNKHVLMDQGKKLYAEDKYKQSQKIFSKVLKIDEQDAEAHYYLGKVLLKLNDLDGASKEFSSSLKINPRLSQSFSHLGIIAIMKKDYEAAVTFLRNAILYDPADISALNNLGFIFLMKRDYGEALKYYTKSQKILPDDPIANLNLAEIFRKVLLDKEKAVYHYQKYLGAQTQETATALEIRAWLQKTLEELNNERAQIVIERPDPGTPTTADPVPLNRPEDLDSGPENGLDVLQKIQYYETSGDENYNKALLLLLAELEKEPGNALLHKRLVFIYLKLGSLKQAIRELKIVKNMGMQDAETRALWDQINSLSENNTW</sequence>
<dbReference type="InterPro" id="IPR013105">
    <property type="entry name" value="TPR_2"/>
</dbReference>
<dbReference type="InterPro" id="IPR019734">
    <property type="entry name" value="TPR_rpt"/>
</dbReference>
<evidence type="ECO:0000256" key="3">
    <source>
        <dbReference type="PROSITE-ProRule" id="PRU00339"/>
    </source>
</evidence>
<dbReference type="Proteomes" id="UP001594351">
    <property type="component" value="Unassembled WGS sequence"/>
</dbReference>
<dbReference type="PANTHER" id="PTHR12558">
    <property type="entry name" value="CELL DIVISION CYCLE 16,23,27"/>
    <property type="match status" value="1"/>
</dbReference>
<feature type="repeat" description="TPR" evidence="3">
    <location>
        <begin position="59"/>
        <end position="92"/>
    </location>
</feature>
<organism evidence="5 6">
    <name type="scientific">candidate division CSSED10-310 bacterium</name>
    <dbReference type="NCBI Taxonomy" id="2855610"/>
    <lineage>
        <taxon>Bacteria</taxon>
        <taxon>Bacteria division CSSED10-310</taxon>
    </lineage>
</organism>
<dbReference type="PROSITE" id="PS50005">
    <property type="entry name" value="TPR"/>
    <property type="match status" value="3"/>
</dbReference>